<evidence type="ECO:0000313" key="1">
    <source>
        <dbReference type="EMBL" id="BAC60225.1"/>
    </source>
</evidence>
<protein>
    <submittedName>
        <fullName evidence="1">Uncharacterized protein</fullName>
    </submittedName>
</protein>
<gene>
    <name evidence="1" type="ordered locus">VP1963</name>
</gene>
<evidence type="ECO:0000313" key="2">
    <source>
        <dbReference type="Proteomes" id="UP000002493"/>
    </source>
</evidence>
<dbReference type="KEGG" id="vpa:VP1963"/>
<dbReference type="EMBL" id="BA000031">
    <property type="protein sequence ID" value="BAC60225.1"/>
    <property type="molecule type" value="Genomic_DNA"/>
</dbReference>
<sequence>MQQQRFDIFHVSTLHNRFEQWHVITLWIRFFKRWLEVRALRGLQSS</sequence>
<organism evidence="1 2">
    <name type="scientific">Vibrio parahaemolyticus serotype O3:K6 (strain RIMD 2210633)</name>
    <dbReference type="NCBI Taxonomy" id="223926"/>
    <lineage>
        <taxon>Bacteria</taxon>
        <taxon>Pseudomonadati</taxon>
        <taxon>Pseudomonadota</taxon>
        <taxon>Gammaproteobacteria</taxon>
        <taxon>Vibrionales</taxon>
        <taxon>Vibrionaceae</taxon>
        <taxon>Vibrio</taxon>
    </lineage>
</organism>
<dbReference type="HOGENOM" id="CLU_3190546_0_0_6"/>
<name>Q87NB3_VIBPA</name>
<reference evidence="1 2" key="1">
    <citation type="journal article" date="2003" name="Lancet">
        <title>Genome sequence of Vibrio parahaemolyticus: a pathogenic mechanism distinct from that of V. cholerae.</title>
        <authorList>
            <person name="Makino K."/>
            <person name="Oshima K."/>
            <person name="Kurokawa K."/>
            <person name="Yokoyama K."/>
            <person name="Uda T."/>
            <person name="Tagomori K."/>
            <person name="Iijima Y."/>
            <person name="Najima M."/>
            <person name="Nakano M."/>
            <person name="Yamashita A."/>
            <person name="Kubota Y."/>
            <person name="Kimura S."/>
            <person name="Yasunaga T."/>
            <person name="Honda T."/>
            <person name="Shinagawa H."/>
            <person name="Hattori M."/>
            <person name="Iida T."/>
        </authorList>
    </citation>
    <scope>NUCLEOTIDE SEQUENCE [LARGE SCALE GENOMIC DNA]</scope>
    <source>
        <strain evidence="2">RIMD 2210633</strain>
    </source>
</reference>
<proteinExistence type="predicted"/>
<dbReference type="Proteomes" id="UP000002493">
    <property type="component" value="Chromosome 1"/>
</dbReference>
<accession>Q87NB3</accession>
<dbReference type="AlphaFoldDB" id="Q87NB3"/>